<dbReference type="PROSITE" id="PS50234">
    <property type="entry name" value="VWFA"/>
    <property type="match status" value="1"/>
</dbReference>
<evidence type="ECO:0000256" key="1">
    <source>
        <dbReference type="ARBA" id="ARBA00022475"/>
    </source>
</evidence>
<dbReference type="RefSeq" id="WP_171471555.1">
    <property type="nucleotide sequence ID" value="NZ_CP053452.2"/>
</dbReference>
<keyword evidence="1" id="KW-1003">Cell membrane</keyword>
<dbReference type="InterPro" id="IPR002035">
    <property type="entry name" value="VWF_A"/>
</dbReference>
<dbReference type="InterPro" id="IPR050768">
    <property type="entry name" value="UPF0353/GerABKA_families"/>
</dbReference>
<evidence type="ECO:0000256" key="4">
    <source>
        <dbReference type="ARBA" id="ARBA00023136"/>
    </source>
</evidence>
<dbReference type="SMART" id="SM00327">
    <property type="entry name" value="VWA"/>
    <property type="match status" value="1"/>
</dbReference>
<dbReference type="PANTHER" id="PTHR22550:SF5">
    <property type="entry name" value="LEUCINE ZIPPER PROTEIN 4"/>
    <property type="match status" value="1"/>
</dbReference>
<feature type="transmembrane region" description="Helical" evidence="5">
    <location>
        <begin position="328"/>
        <end position="346"/>
    </location>
</feature>
<keyword evidence="4 5" id="KW-0472">Membrane</keyword>
<keyword evidence="3 5" id="KW-1133">Transmembrane helix</keyword>
<gene>
    <name evidence="7" type="ORF">FTUN_3411</name>
</gene>
<evidence type="ECO:0000256" key="5">
    <source>
        <dbReference type="SAM" id="Phobius"/>
    </source>
</evidence>
<dbReference type="InterPro" id="IPR036465">
    <property type="entry name" value="vWFA_dom_sf"/>
</dbReference>
<proteinExistence type="predicted"/>
<dbReference type="Proteomes" id="UP000503447">
    <property type="component" value="Chromosome"/>
</dbReference>
<name>A0A6M5YP54_9BACT</name>
<keyword evidence="2 5" id="KW-0812">Transmembrane</keyword>
<evidence type="ECO:0000256" key="2">
    <source>
        <dbReference type="ARBA" id="ARBA00022692"/>
    </source>
</evidence>
<evidence type="ECO:0000313" key="7">
    <source>
        <dbReference type="EMBL" id="QJW95857.1"/>
    </source>
</evidence>
<sequence>MLWSITFANPEFLWLAPLPVALALWWARRRRPAIRFSDVTRFAGRAGPRAVLAARGGAVLRGLACLALVLACAGPRRPDERTRLPADGIAIMMAIDISGSMDTPDVAWAVGGPPVARLEAARRAFKLFVGGGEAPDGSAFQPRPGDAIGLVAFAAVPQTQCPLTLNHSVLFKVVDALQARGGADAGTNIGDALAEGVERLDAVRVRKTKVLILLSDGEHNVVKEDAPDAKRPGIDRTMKPREAAQLAANLGVRVYTIDTGGDPPVGAAPDAVQQRLEGREVLKRVAEMTGGRSFAATSGAELLAAYREIGALEKIVTPAPIYRRYFEYYAWCAGAALVLVLTAHALDRTLWRVVT</sequence>
<dbReference type="KEGG" id="ftj:FTUN_3411"/>
<feature type="domain" description="VWFA" evidence="6">
    <location>
        <begin position="90"/>
        <end position="315"/>
    </location>
</feature>
<dbReference type="SUPFAM" id="SSF53300">
    <property type="entry name" value="vWA-like"/>
    <property type="match status" value="1"/>
</dbReference>
<dbReference type="Pfam" id="PF13519">
    <property type="entry name" value="VWA_2"/>
    <property type="match status" value="1"/>
</dbReference>
<dbReference type="AlphaFoldDB" id="A0A6M5YP54"/>
<accession>A0A6M5YP54</accession>
<dbReference type="EMBL" id="CP053452">
    <property type="protein sequence ID" value="QJW95857.1"/>
    <property type="molecule type" value="Genomic_DNA"/>
</dbReference>
<feature type="transmembrane region" description="Helical" evidence="5">
    <location>
        <begin position="12"/>
        <end position="27"/>
    </location>
</feature>
<dbReference type="Gene3D" id="3.40.50.410">
    <property type="entry name" value="von Willebrand factor, type A domain"/>
    <property type="match status" value="1"/>
</dbReference>
<evidence type="ECO:0000259" key="6">
    <source>
        <dbReference type="PROSITE" id="PS50234"/>
    </source>
</evidence>
<evidence type="ECO:0000313" key="8">
    <source>
        <dbReference type="Proteomes" id="UP000503447"/>
    </source>
</evidence>
<organism evidence="7 8">
    <name type="scientific">Frigoriglobus tundricola</name>
    <dbReference type="NCBI Taxonomy" id="2774151"/>
    <lineage>
        <taxon>Bacteria</taxon>
        <taxon>Pseudomonadati</taxon>
        <taxon>Planctomycetota</taxon>
        <taxon>Planctomycetia</taxon>
        <taxon>Gemmatales</taxon>
        <taxon>Gemmataceae</taxon>
        <taxon>Frigoriglobus</taxon>
    </lineage>
</organism>
<protein>
    <submittedName>
        <fullName evidence="7">Aerotolerance protein BatA</fullName>
    </submittedName>
</protein>
<evidence type="ECO:0000256" key="3">
    <source>
        <dbReference type="ARBA" id="ARBA00022989"/>
    </source>
</evidence>
<keyword evidence="8" id="KW-1185">Reference proteome</keyword>
<reference evidence="8" key="1">
    <citation type="submission" date="2020-05" db="EMBL/GenBank/DDBJ databases">
        <title>Frigoriglobus tundricola gen. nov., sp. nov., a psychrotolerant cellulolytic planctomycete of the family Gemmataceae with two divergent copies of 16S rRNA gene.</title>
        <authorList>
            <person name="Kulichevskaya I.S."/>
            <person name="Ivanova A.A."/>
            <person name="Naumoff D.G."/>
            <person name="Beletsky A.V."/>
            <person name="Rijpstra W.I.C."/>
            <person name="Sinninghe Damste J.S."/>
            <person name="Mardanov A.V."/>
            <person name="Ravin N.V."/>
            <person name="Dedysh S.N."/>
        </authorList>
    </citation>
    <scope>NUCLEOTIDE SEQUENCE [LARGE SCALE GENOMIC DNA]</scope>
    <source>
        <strain evidence="8">PL17</strain>
    </source>
</reference>
<dbReference type="PANTHER" id="PTHR22550">
    <property type="entry name" value="SPORE GERMINATION PROTEIN"/>
    <property type="match status" value="1"/>
</dbReference>